<dbReference type="Pfam" id="PF00132">
    <property type="entry name" value="Hexapep"/>
    <property type="match status" value="1"/>
</dbReference>
<dbReference type="SUPFAM" id="SSF51161">
    <property type="entry name" value="Trimeric LpxA-like enzymes"/>
    <property type="match status" value="1"/>
</dbReference>
<dbReference type="PROSITE" id="PS00101">
    <property type="entry name" value="HEXAPEP_TRANSFERASES"/>
    <property type="match status" value="1"/>
</dbReference>
<sequence length="200" mass="21855">MKPPSPERIFAADIGRYFYSRPGRPDLSRKIRYYAHVTRYFVLEPGFRAIYFYRVNNRIVRNKIRFIGPFFRFMGSALTGIRISPYADIGSGLFIPNAQCIVIGYGVEIGKNVTIYQGVTIGIVPGKKRDERTTPIIGDNVMLGAGSKILGPVSIGDNSIIGANAVVVRDVPANSVATGVPAEVSGTVKVPYPQQLEDSG</sequence>
<dbReference type="AlphaFoldDB" id="A0A483CUC0"/>
<protein>
    <submittedName>
        <fullName evidence="4">Serine O-acetyltransferase</fullName>
    </submittedName>
</protein>
<dbReference type="OrthoDB" id="112426at2157"/>
<dbReference type="InterPro" id="IPR018357">
    <property type="entry name" value="Hexapep_transf_CS"/>
</dbReference>
<dbReference type="RefSeq" id="WP_130645526.1">
    <property type="nucleotide sequence ID" value="NZ_PGCL01000001.1"/>
</dbReference>
<dbReference type="Proteomes" id="UP000292580">
    <property type="component" value="Unassembled WGS sequence"/>
</dbReference>
<dbReference type="EMBL" id="PGCL01000001">
    <property type="protein sequence ID" value="TAJ45186.1"/>
    <property type="molecule type" value="Genomic_DNA"/>
</dbReference>
<dbReference type="GO" id="GO:0016746">
    <property type="term" value="F:acyltransferase activity"/>
    <property type="evidence" value="ECO:0007669"/>
    <property type="project" value="UniProtKB-KW"/>
</dbReference>
<organism evidence="4 5">
    <name type="scientific">Methanofollis fontis</name>
    <dbReference type="NCBI Taxonomy" id="2052832"/>
    <lineage>
        <taxon>Archaea</taxon>
        <taxon>Methanobacteriati</taxon>
        <taxon>Methanobacteriota</taxon>
        <taxon>Stenosarchaea group</taxon>
        <taxon>Methanomicrobia</taxon>
        <taxon>Methanomicrobiales</taxon>
        <taxon>Methanomicrobiaceae</taxon>
        <taxon>Methanofollis</taxon>
    </lineage>
</organism>
<accession>A0A483CUC0</accession>
<dbReference type="CDD" id="cd03354">
    <property type="entry name" value="LbH_SAT"/>
    <property type="match status" value="1"/>
</dbReference>
<keyword evidence="2 4" id="KW-0808">Transferase</keyword>
<evidence type="ECO:0000313" key="4">
    <source>
        <dbReference type="EMBL" id="TAJ45186.1"/>
    </source>
</evidence>
<reference evidence="4 5" key="1">
    <citation type="submission" date="2017-11" db="EMBL/GenBank/DDBJ databases">
        <title>Isolation and Characterization of Methanofollis Species from Methane Seep Offshore SW Taiwan.</title>
        <authorList>
            <person name="Teng N.-H."/>
            <person name="Lai M.-C."/>
            <person name="Chen S.-C."/>
        </authorList>
    </citation>
    <scope>NUCLEOTIDE SEQUENCE [LARGE SCALE GENOMIC DNA]</scope>
    <source>
        <strain evidence="4 5">FWC-SCC2</strain>
    </source>
</reference>
<proteinExistence type="inferred from homology"/>
<evidence type="ECO:0000256" key="2">
    <source>
        <dbReference type="ARBA" id="ARBA00022679"/>
    </source>
</evidence>
<keyword evidence="5" id="KW-1185">Reference proteome</keyword>
<evidence type="ECO:0000313" key="5">
    <source>
        <dbReference type="Proteomes" id="UP000292580"/>
    </source>
</evidence>
<keyword evidence="3" id="KW-0012">Acyltransferase</keyword>
<comment type="caution">
    <text evidence="4">The sequence shown here is derived from an EMBL/GenBank/DDBJ whole genome shotgun (WGS) entry which is preliminary data.</text>
</comment>
<dbReference type="InterPro" id="IPR045304">
    <property type="entry name" value="LbH_SAT"/>
</dbReference>
<evidence type="ECO:0000256" key="3">
    <source>
        <dbReference type="ARBA" id="ARBA00023315"/>
    </source>
</evidence>
<name>A0A483CUC0_9EURY</name>
<comment type="similarity">
    <text evidence="1">Belongs to the transferase hexapeptide repeat family.</text>
</comment>
<dbReference type="Gene3D" id="2.160.10.10">
    <property type="entry name" value="Hexapeptide repeat proteins"/>
    <property type="match status" value="1"/>
</dbReference>
<dbReference type="InterPro" id="IPR011004">
    <property type="entry name" value="Trimer_LpxA-like_sf"/>
</dbReference>
<dbReference type="InterPro" id="IPR001451">
    <property type="entry name" value="Hexapep"/>
</dbReference>
<gene>
    <name evidence="4" type="ORF">CUJ86_00060</name>
</gene>
<dbReference type="PANTHER" id="PTHR42811">
    <property type="entry name" value="SERINE ACETYLTRANSFERASE"/>
    <property type="match status" value="1"/>
</dbReference>
<evidence type="ECO:0000256" key="1">
    <source>
        <dbReference type="ARBA" id="ARBA00007274"/>
    </source>
</evidence>